<feature type="transmembrane region" description="Helical" evidence="7">
    <location>
        <begin position="397"/>
        <end position="415"/>
    </location>
</feature>
<dbReference type="OMA" id="TWTMDNR"/>
<feature type="transmembrane region" description="Helical" evidence="7">
    <location>
        <begin position="365"/>
        <end position="385"/>
    </location>
</feature>
<dbReference type="GO" id="GO:0022857">
    <property type="term" value="F:transmembrane transporter activity"/>
    <property type="evidence" value="ECO:0007669"/>
    <property type="project" value="InterPro"/>
</dbReference>
<evidence type="ECO:0000313" key="9">
    <source>
        <dbReference type="EMBL" id="ERF68332.1"/>
    </source>
</evidence>
<proteinExistence type="predicted"/>
<feature type="compositionally biased region" description="Acidic residues" evidence="6">
    <location>
        <begin position="556"/>
        <end position="565"/>
    </location>
</feature>
<dbReference type="GO" id="GO:0016020">
    <property type="term" value="C:membrane"/>
    <property type="evidence" value="ECO:0007669"/>
    <property type="project" value="UniProtKB-SubCell"/>
</dbReference>
<sequence length="597" mass="64867">MTDAHPNSIHEQSDHHLASGTDLRTASSSPGHAATSYSGVRDSIELQTLLRKAHEDESCNPITQGGDSSSEASSEASSDAGNDAGYHTGSLSRVASLSKSYTVNEEKAVIRKSDRRLVLFMALLYLLSFLDRSNIGNARIAGLETSLSLRPGQYAWLLTAFYITYISFEWMTLLYRIVPPHIYISLCVLSWGLVASLQSISTSFSSLVIFRALLGVAEAAFGPGVPFYLSFFYRRSELAYRVGLFISAAPLATSCASTLAWLIVKLSQHGPLEPWRALFLIEGFPSIIVAIFAWHIIPDSPATAKYLTARERKVAKLRLQSEEKPTSSSKYTTTATNSNSTQANHLSLPDLLTTLRSPIPYLTSLMFFSANISFSSLPVFLPTILTSLSSHPSPLTSQLLSAPPYLLSFLFVLLISHLSDTIPHSRGVFIITASLLSSLSYLAIGLAGRYHALLGPTATLLIRYGGVFGAAMGFFSAITLIITWTLNNQQSDTGKGTGLAILNVVGQCGPLVGTRLYPESDAPFFVRGMLREREGEGELGSAYTGEDVEMVGLGGGDEEEEADGEETSRHLMGRKGKRRKRKDGKESRGGQSFVYML</sequence>
<dbReference type="InterPro" id="IPR020846">
    <property type="entry name" value="MFS_dom"/>
</dbReference>
<dbReference type="HOGENOM" id="CLU_001265_0_1_1"/>
<feature type="transmembrane region" description="Helical" evidence="7">
    <location>
        <begin position="427"/>
        <end position="447"/>
    </location>
</feature>
<dbReference type="eggNOG" id="KOG2533">
    <property type="taxonomic scope" value="Eukaryota"/>
</dbReference>
<keyword evidence="2" id="KW-0813">Transport</keyword>
<accession>U1FU74</accession>
<dbReference type="RefSeq" id="XP_007806107.1">
    <property type="nucleotide sequence ID" value="XM_007807916.1"/>
</dbReference>
<evidence type="ECO:0000256" key="1">
    <source>
        <dbReference type="ARBA" id="ARBA00004141"/>
    </source>
</evidence>
<feature type="region of interest" description="Disordered" evidence="6">
    <location>
        <begin position="318"/>
        <end position="342"/>
    </location>
</feature>
<dbReference type="PANTHER" id="PTHR43791">
    <property type="entry name" value="PERMEASE-RELATED"/>
    <property type="match status" value="1"/>
</dbReference>
<keyword evidence="3 7" id="KW-0812">Transmembrane</keyword>
<organism evidence="9 10">
    <name type="scientific">Endocarpon pusillum (strain Z07020 / HMAS-L-300199)</name>
    <name type="common">Lichen-forming fungus</name>
    <dbReference type="NCBI Taxonomy" id="1263415"/>
    <lineage>
        <taxon>Eukaryota</taxon>
        <taxon>Fungi</taxon>
        <taxon>Dikarya</taxon>
        <taxon>Ascomycota</taxon>
        <taxon>Pezizomycotina</taxon>
        <taxon>Eurotiomycetes</taxon>
        <taxon>Chaetothyriomycetidae</taxon>
        <taxon>Verrucariales</taxon>
        <taxon>Verrucariaceae</taxon>
        <taxon>Endocarpon</taxon>
    </lineage>
</organism>
<dbReference type="EMBL" id="KE721523">
    <property type="protein sequence ID" value="ERF68332.1"/>
    <property type="molecule type" value="Genomic_DNA"/>
</dbReference>
<dbReference type="Proteomes" id="UP000019373">
    <property type="component" value="Unassembled WGS sequence"/>
</dbReference>
<evidence type="ECO:0000256" key="3">
    <source>
        <dbReference type="ARBA" id="ARBA00022692"/>
    </source>
</evidence>
<comment type="subcellular location">
    <subcellularLocation>
        <location evidence="1">Membrane</location>
        <topology evidence="1">Multi-pass membrane protein</topology>
    </subcellularLocation>
</comment>
<feature type="transmembrane region" description="Helical" evidence="7">
    <location>
        <begin position="467"/>
        <end position="486"/>
    </location>
</feature>
<feature type="transmembrane region" description="Helical" evidence="7">
    <location>
        <begin position="182"/>
        <end position="201"/>
    </location>
</feature>
<evidence type="ECO:0000256" key="4">
    <source>
        <dbReference type="ARBA" id="ARBA00022989"/>
    </source>
</evidence>
<name>U1FU74_ENDPU</name>
<dbReference type="AlphaFoldDB" id="U1FU74"/>
<evidence type="ECO:0000259" key="8">
    <source>
        <dbReference type="PROSITE" id="PS50850"/>
    </source>
</evidence>
<dbReference type="FunFam" id="1.20.1250.20:FF:000018">
    <property type="entry name" value="MFS transporter permease"/>
    <property type="match status" value="1"/>
</dbReference>
<evidence type="ECO:0000256" key="5">
    <source>
        <dbReference type="ARBA" id="ARBA00023136"/>
    </source>
</evidence>
<dbReference type="GeneID" id="19237838"/>
<feature type="transmembrane region" description="Helical" evidence="7">
    <location>
        <begin position="117"/>
        <end position="135"/>
    </location>
</feature>
<feature type="region of interest" description="Disordered" evidence="6">
    <location>
        <begin position="1"/>
        <end position="40"/>
    </location>
</feature>
<reference evidence="10" key="1">
    <citation type="journal article" date="2014" name="BMC Genomics">
        <title>Genome characteristics reveal the impact of lichenization on lichen-forming fungus Endocarpon pusillum Hedwig (Verrucariales, Ascomycota).</title>
        <authorList>
            <person name="Wang Y.-Y."/>
            <person name="Liu B."/>
            <person name="Zhang X.-Y."/>
            <person name="Zhou Q.-M."/>
            <person name="Zhang T."/>
            <person name="Li H."/>
            <person name="Yu Y.-F."/>
            <person name="Zhang X.-L."/>
            <person name="Hao X.-Y."/>
            <person name="Wang M."/>
            <person name="Wang L."/>
            <person name="Wei J.-C."/>
        </authorList>
    </citation>
    <scope>NUCLEOTIDE SEQUENCE [LARGE SCALE GENOMIC DNA]</scope>
    <source>
        <strain evidence="10">Z07020 / HMAS-L-300199</strain>
    </source>
</reference>
<feature type="transmembrane region" description="Helical" evidence="7">
    <location>
        <begin position="155"/>
        <end position="175"/>
    </location>
</feature>
<dbReference type="InterPro" id="IPR011701">
    <property type="entry name" value="MFS"/>
</dbReference>
<feature type="region of interest" description="Disordered" evidence="6">
    <location>
        <begin position="55"/>
        <end position="82"/>
    </location>
</feature>
<dbReference type="PANTHER" id="PTHR43791:SF27">
    <property type="entry name" value="TRANSPORTER, PUTATIVE (AFU_ORTHOLOGUE AFUA_2G15730)-RELATED"/>
    <property type="match status" value="1"/>
</dbReference>
<feature type="transmembrane region" description="Helical" evidence="7">
    <location>
        <begin position="275"/>
        <end position="297"/>
    </location>
</feature>
<dbReference type="PROSITE" id="PS50850">
    <property type="entry name" value="MFS"/>
    <property type="match status" value="1"/>
</dbReference>
<dbReference type="InterPro" id="IPR036259">
    <property type="entry name" value="MFS_trans_sf"/>
</dbReference>
<feature type="compositionally biased region" description="Basic residues" evidence="6">
    <location>
        <begin position="571"/>
        <end position="582"/>
    </location>
</feature>
<feature type="region of interest" description="Disordered" evidence="6">
    <location>
        <begin position="553"/>
        <end position="597"/>
    </location>
</feature>
<feature type="domain" description="Major facilitator superfamily (MFS) profile" evidence="8">
    <location>
        <begin position="117"/>
        <end position="597"/>
    </location>
</feature>
<evidence type="ECO:0000256" key="6">
    <source>
        <dbReference type="SAM" id="MobiDB-lite"/>
    </source>
</evidence>
<dbReference type="OrthoDB" id="2985014at2759"/>
<gene>
    <name evidence="9" type="ORF">EPUS_02788</name>
</gene>
<dbReference type="SUPFAM" id="SSF103473">
    <property type="entry name" value="MFS general substrate transporter"/>
    <property type="match status" value="1"/>
</dbReference>
<feature type="compositionally biased region" description="Low complexity" evidence="6">
    <location>
        <begin position="65"/>
        <end position="82"/>
    </location>
</feature>
<feature type="transmembrane region" description="Helical" evidence="7">
    <location>
        <begin position="207"/>
        <end position="231"/>
    </location>
</feature>
<dbReference type="Gene3D" id="1.20.1250.20">
    <property type="entry name" value="MFS general substrate transporter like domains"/>
    <property type="match status" value="2"/>
</dbReference>
<feature type="compositionally biased region" description="Low complexity" evidence="6">
    <location>
        <begin position="326"/>
        <end position="341"/>
    </location>
</feature>
<keyword evidence="4 7" id="KW-1133">Transmembrane helix</keyword>
<evidence type="ECO:0000313" key="10">
    <source>
        <dbReference type="Proteomes" id="UP000019373"/>
    </source>
</evidence>
<feature type="transmembrane region" description="Helical" evidence="7">
    <location>
        <begin position="238"/>
        <end position="263"/>
    </location>
</feature>
<evidence type="ECO:0000256" key="7">
    <source>
        <dbReference type="SAM" id="Phobius"/>
    </source>
</evidence>
<keyword evidence="10" id="KW-1185">Reference proteome</keyword>
<keyword evidence="5 7" id="KW-0472">Membrane</keyword>
<feature type="compositionally biased region" description="Polar residues" evidence="6">
    <location>
        <begin position="22"/>
        <end position="38"/>
    </location>
</feature>
<evidence type="ECO:0000256" key="2">
    <source>
        <dbReference type="ARBA" id="ARBA00022448"/>
    </source>
</evidence>
<dbReference type="Pfam" id="PF07690">
    <property type="entry name" value="MFS_1"/>
    <property type="match status" value="1"/>
</dbReference>
<protein>
    <recommendedName>
        <fullName evidence="8">Major facilitator superfamily (MFS) profile domain-containing protein</fullName>
    </recommendedName>
</protein>